<sequence length="369" mass="40460">MTSPLFTPFKLKSLTLPNRIVMAPMTRSQSPNGVPGENVADYYARRAENEVGLIVTEGTTIRRGGASNDPSVPNFHKPDSLAGWQNVVNKVHQKGGKIAPQIWHMGMVRKAGSGPEPDAPTDSPSGMTHTGKQVVDAPTDAEVDDMVQAYADAAAKAEELGFDCVEIHGAHGYLIDQFFWDVMNKRDDRFGGTSLVERASFAGDIIREVRKRVSKDFPVILRYSQWKQQDYGARLATTPDDLEAFLKVFVEAGVDILHVSQRRYWEPEFPEVDGENGLNGAGWAKKLTGLPTITVGSVGLSGDFIHAFQGQGAGTRKLDDLEERLSRGEFDLVGVGRALLQDPAWARKVHEGRHAELADYDAASLAKLY</sequence>
<name>A0A062U1P6_9PROT</name>
<dbReference type="Pfam" id="PF00724">
    <property type="entry name" value="Oxidored_FMN"/>
    <property type="match status" value="1"/>
</dbReference>
<dbReference type="EMBL" id="AWFB01000023">
    <property type="protein sequence ID" value="RAN33204.1"/>
    <property type="molecule type" value="Genomic_DNA"/>
</dbReference>
<evidence type="ECO:0000313" key="6">
    <source>
        <dbReference type="Proteomes" id="UP000249123"/>
    </source>
</evidence>
<dbReference type="InterPro" id="IPR013785">
    <property type="entry name" value="Aldolase_TIM"/>
</dbReference>
<gene>
    <name evidence="5" type="ORF">HY3_02320</name>
</gene>
<feature type="compositionally biased region" description="Polar residues" evidence="3">
    <location>
        <begin position="122"/>
        <end position="131"/>
    </location>
</feature>
<dbReference type="Proteomes" id="UP000249123">
    <property type="component" value="Unassembled WGS sequence"/>
</dbReference>
<dbReference type="GO" id="GO:0016491">
    <property type="term" value="F:oxidoreductase activity"/>
    <property type="evidence" value="ECO:0007669"/>
    <property type="project" value="UniProtKB-KW"/>
</dbReference>
<dbReference type="Gene3D" id="3.20.20.70">
    <property type="entry name" value="Aldolase class I"/>
    <property type="match status" value="1"/>
</dbReference>
<dbReference type="PANTHER" id="PTHR43656">
    <property type="entry name" value="BINDING OXIDOREDUCTASE, PUTATIVE (AFU_ORTHOLOGUE AFUA_2G08260)-RELATED"/>
    <property type="match status" value="1"/>
</dbReference>
<comment type="caution">
    <text evidence="5">The sequence shown here is derived from an EMBL/GenBank/DDBJ whole genome shotgun (WGS) entry which is preliminary data.</text>
</comment>
<keyword evidence="6" id="KW-1185">Reference proteome</keyword>
<dbReference type="FunFam" id="3.20.20.70:FF:000262">
    <property type="entry name" value="NADH:flavin oxidoreductase"/>
    <property type="match status" value="1"/>
</dbReference>
<dbReference type="CDD" id="cd04747">
    <property type="entry name" value="OYE_like_5_FMN"/>
    <property type="match status" value="1"/>
</dbReference>
<evidence type="ECO:0000256" key="1">
    <source>
        <dbReference type="ARBA" id="ARBA00022630"/>
    </source>
</evidence>
<evidence type="ECO:0000256" key="2">
    <source>
        <dbReference type="ARBA" id="ARBA00023002"/>
    </source>
</evidence>
<dbReference type="eggNOG" id="COG1902">
    <property type="taxonomic scope" value="Bacteria"/>
</dbReference>
<dbReference type="GO" id="GO:0010181">
    <property type="term" value="F:FMN binding"/>
    <property type="evidence" value="ECO:0007669"/>
    <property type="project" value="InterPro"/>
</dbReference>
<dbReference type="RefSeq" id="WP_034827594.1">
    <property type="nucleotide sequence ID" value="NZ_AWFA01000034.1"/>
</dbReference>
<keyword evidence="2" id="KW-0560">Oxidoreductase</keyword>
<protein>
    <submittedName>
        <fullName evidence="5">12-oxophytodienoate reductase</fullName>
    </submittedName>
</protein>
<dbReference type="AlphaFoldDB" id="A0A062U1P6"/>
<dbReference type="SUPFAM" id="SSF51395">
    <property type="entry name" value="FMN-linked oxidoreductases"/>
    <property type="match status" value="1"/>
</dbReference>
<reference evidence="5 6" key="1">
    <citation type="submission" date="2013-04" db="EMBL/GenBank/DDBJ databases">
        <title>Hyphomonas sp. T24B3 Genome Sequencing.</title>
        <authorList>
            <person name="Lai Q."/>
            <person name="Shao Z."/>
        </authorList>
    </citation>
    <scope>NUCLEOTIDE SEQUENCE [LARGE SCALE GENOMIC DNA]</scope>
    <source>
        <strain evidence="5 6">T24B3</strain>
    </source>
</reference>
<accession>A0A062U1P6</accession>
<organism evidence="5 6">
    <name type="scientific">Hyphomonas pacifica</name>
    <dbReference type="NCBI Taxonomy" id="1280941"/>
    <lineage>
        <taxon>Bacteria</taxon>
        <taxon>Pseudomonadati</taxon>
        <taxon>Pseudomonadota</taxon>
        <taxon>Alphaproteobacteria</taxon>
        <taxon>Hyphomonadales</taxon>
        <taxon>Hyphomonadaceae</taxon>
        <taxon>Hyphomonas</taxon>
    </lineage>
</organism>
<keyword evidence="1" id="KW-0285">Flavoprotein</keyword>
<evidence type="ECO:0000259" key="4">
    <source>
        <dbReference type="Pfam" id="PF00724"/>
    </source>
</evidence>
<feature type="region of interest" description="Disordered" evidence="3">
    <location>
        <begin position="109"/>
        <end position="132"/>
    </location>
</feature>
<dbReference type="PANTHER" id="PTHR43656:SF2">
    <property type="entry name" value="BINDING OXIDOREDUCTASE, PUTATIVE (AFU_ORTHOLOGUE AFUA_2G08260)-RELATED"/>
    <property type="match status" value="1"/>
</dbReference>
<evidence type="ECO:0000313" key="5">
    <source>
        <dbReference type="EMBL" id="RAN33204.1"/>
    </source>
</evidence>
<dbReference type="OrthoDB" id="9784632at2"/>
<dbReference type="STRING" id="1280941.HY2_03155"/>
<evidence type="ECO:0000256" key="3">
    <source>
        <dbReference type="SAM" id="MobiDB-lite"/>
    </source>
</evidence>
<dbReference type="InterPro" id="IPR051799">
    <property type="entry name" value="NADH_flavin_oxidoreductase"/>
</dbReference>
<feature type="domain" description="NADH:flavin oxidoreductase/NADH oxidase N-terminal" evidence="4">
    <location>
        <begin position="5"/>
        <end position="355"/>
    </location>
</feature>
<dbReference type="InterPro" id="IPR001155">
    <property type="entry name" value="OxRdtase_FMN_N"/>
</dbReference>
<proteinExistence type="predicted"/>